<reference evidence="3" key="1">
    <citation type="submission" date="2024-05" db="EMBL/GenBank/DDBJ databases">
        <authorList>
            <person name="Kim S."/>
            <person name="Heo J."/>
            <person name="Choi H."/>
            <person name="Choi Y."/>
            <person name="Kwon S.-W."/>
            <person name="Kim Y."/>
        </authorList>
    </citation>
    <scope>NUCLEOTIDE SEQUENCE</scope>
    <source>
        <strain evidence="3">KACC 23698</strain>
    </source>
</reference>
<evidence type="ECO:0000256" key="1">
    <source>
        <dbReference type="ARBA" id="ARBA00007613"/>
    </source>
</evidence>
<dbReference type="Gene3D" id="2.20.200.10">
    <property type="entry name" value="Outer membrane efflux proteins (OEP)"/>
    <property type="match status" value="1"/>
</dbReference>
<comment type="similarity">
    <text evidence="1 2">Belongs to the outer membrane factor (OMF) (TC 1.B.17) family.</text>
</comment>
<dbReference type="GO" id="GO:0015562">
    <property type="term" value="F:efflux transmembrane transporter activity"/>
    <property type="evidence" value="ECO:0007669"/>
    <property type="project" value="InterPro"/>
</dbReference>
<dbReference type="SUPFAM" id="SSF56954">
    <property type="entry name" value="Outer membrane efflux proteins (OEP)"/>
    <property type="match status" value="1"/>
</dbReference>
<dbReference type="NCBIfam" id="TIGR01845">
    <property type="entry name" value="outer_NodT"/>
    <property type="match status" value="1"/>
</dbReference>
<gene>
    <name evidence="3" type="ORF">ABEG18_03640</name>
</gene>
<dbReference type="RefSeq" id="WP_406856736.1">
    <property type="nucleotide sequence ID" value="NZ_CP157484.1"/>
</dbReference>
<dbReference type="EMBL" id="CP157484">
    <property type="protein sequence ID" value="XBO39884.1"/>
    <property type="molecule type" value="Genomic_DNA"/>
</dbReference>
<comment type="subcellular location">
    <subcellularLocation>
        <location evidence="2">Cell membrane</location>
        <topology evidence="2">Lipid-anchor</topology>
    </subcellularLocation>
</comment>
<sequence length="463" mass="49067">MGATALALAGCLPIEKPDASIAPPSNFKAAKGSPGGAPANVAWWRAFRSPELTRIMEAVETDNFDIGAAAYRIVQADAQARIAGAALLPTLDGAANASRIRSAGLGGSRGTERNLFLTSLSASYEIDFWGKNRAALTAAQDAAQASRFDRDTVALSTLATTATTYFNLLGAQDRLRIARDNLASASRVLALIRERVAVGTATSLDEAQQATVVAQLRAAIPPLEQQIEQDGSTLAVLLGRAPERVAIKGGGVSRVAFPRIDPGLPSELLARRPDVRSAEEQLAAASADVTVARAQFYPSIQLTGQGGFESLALKSLFGPGAGFYTLAAGLAQPIFSGGRLEGQLQQAQGRQGELLELYRKSIVSAFADVERALVAVRQLARQEQLEAQAVESSRKAYQISEQRLREGTVDIVTVLNTQSSLFQSLDALAQVRIARLQAIVALYQALGGGWDLAPRRSRSVDTM</sequence>
<dbReference type="GO" id="GO:0005886">
    <property type="term" value="C:plasma membrane"/>
    <property type="evidence" value="ECO:0007669"/>
    <property type="project" value="UniProtKB-SubCell"/>
</dbReference>
<evidence type="ECO:0000313" key="3">
    <source>
        <dbReference type="EMBL" id="XBO39884.1"/>
    </source>
</evidence>
<dbReference type="PANTHER" id="PTHR30203:SF33">
    <property type="entry name" value="BLR4455 PROTEIN"/>
    <property type="match status" value="1"/>
</dbReference>
<accession>A0AAU7JIJ0</accession>
<evidence type="ECO:0000256" key="2">
    <source>
        <dbReference type="RuleBase" id="RU362097"/>
    </source>
</evidence>
<dbReference type="AlphaFoldDB" id="A0AAU7JIJ0"/>
<keyword evidence="2" id="KW-0449">Lipoprotein</keyword>
<dbReference type="Pfam" id="PF02321">
    <property type="entry name" value="OEP"/>
    <property type="match status" value="2"/>
</dbReference>
<protein>
    <submittedName>
        <fullName evidence="3">Efflux transporter outer membrane subunit</fullName>
    </submittedName>
</protein>
<keyword evidence="2" id="KW-0564">Palmitate</keyword>
<name>A0AAU7JIJ0_9HYPH</name>
<dbReference type="Gene3D" id="1.20.1600.10">
    <property type="entry name" value="Outer membrane efflux proteins (OEP)"/>
    <property type="match status" value="1"/>
</dbReference>
<dbReference type="InterPro" id="IPR003423">
    <property type="entry name" value="OMP_efflux"/>
</dbReference>
<dbReference type="InterPro" id="IPR010131">
    <property type="entry name" value="MdtP/NodT-like"/>
</dbReference>
<keyword evidence="2" id="KW-1134">Transmembrane beta strand</keyword>
<proteinExistence type="inferred from homology"/>
<organism evidence="3">
    <name type="scientific">Alsobacter sp. KACC 23698</name>
    <dbReference type="NCBI Taxonomy" id="3149229"/>
    <lineage>
        <taxon>Bacteria</taxon>
        <taxon>Pseudomonadati</taxon>
        <taxon>Pseudomonadota</taxon>
        <taxon>Alphaproteobacteria</taxon>
        <taxon>Hyphomicrobiales</taxon>
        <taxon>Alsobacteraceae</taxon>
        <taxon>Alsobacter</taxon>
    </lineage>
</organism>
<keyword evidence="2" id="KW-0812">Transmembrane</keyword>
<keyword evidence="2" id="KW-0472">Membrane</keyword>
<dbReference type="PANTHER" id="PTHR30203">
    <property type="entry name" value="OUTER MEMBRANE CATION EFFLUX PROTEIN"/>
    <property type="match status" value="1"/>
</dbReference>